<dbReference type="KEGG" id="vg:55009827"/>
<protein>
    <submittedName>
        <fullName evidence="1">Uncharacterized protein</fullName>
    </submittedName>
</protein>
<dbReference type="GeneID" id="55009827"/>
<gene>
    <name evidence="1" type="primary">49</name>
    <name evidence="1" type="ORF">SEA_HIYAA_49</name>
</gene>
<dbReference type="RefSeq" id="YP_009818484.1">
    <property type="nucleotide sequence ID" value="NC_048139.1"/>
</dbReference>
<proteinExistence type="predicted"/>
<evidence type="ECO:0000313" key="2">
    <source>
        <dbReference type="Proteomes" id="UP000287372"/>
    </source>
</evidence>
<dbReference type="Proteomes" id="UP000287372">
    <property type="component" value="Segment"/>
</dbReference>
<name>A0A3S9U8T7_9CAUD</name>
<organism evidence="1 2">
    <name type="scientific">Streptomyces phage Hiyaa</name>
    <dbReference type="NCBI Taxonomy" id="2499072"/>
    <lineage>
        <taxon>Viruses</taxon>
        <taxon>Duplodnaviria</taxon>
        <taxon>Heunggongvirae</taxon>
        <taxon>Uroviricota</taxon>
        <taxon>Caudoviricetes</taxon>
        <taxon>Hiyaavirus</taxon>
        <taxon>Hiyaavirus hiyaa</taxon>
    </lineage>
</organism>
<accession>A0A3S9U8T7</accession>
<reference evidence="1 2" key="1">
    <citation type="submission" date="2018-12" db="EMBL/GenBank/DDBJ databases">
        <authorList>
            <person name="Lieu J.K."/>
            <person name="Tian C.Z."/>
            <person name="Hsaio W.J."/>
            <person name="Shaffer C.D."/>
            <person name="Weston-Hafer K.A."/>
            <person name="Russell D.A."/>
            <person name="Pope W.H."/>
            <person name="Jacobs-Sera D."/>
            <person name="Hendrix R.W."/>
            <person name="Hatfull G.F."/>
        </authorList>
    </citation>
    <scope>NUCLEOTIDE SEQUENCE [LARGE SCALE GENOMIC DNA]</scope>
</reference>
<dbReference type="EMBL" id="MK279841">
    <property type="protein sequence ID" value="AZS06688.1"/>
    <property type="molecule type" value="Genomic_DNA"/>
</dbReference>
<sequence>MNPWDDEDITPHDLDQCACRHSRDMHNGEVCWACYVITPQILAPAYPWHAFHLVRPWLTPVQTSSAAADYTPPRGWDRPAVNRQ</sequence>
<keyword evidence="2" id="KW-1185">Reference proteome</keyword>
<evidence type="ECO:0000313" key="1">
    <source>
        <dbReference type="EMBL" id="AZS06688.1"/>
    </source>
</evidence>